<name>A0ABW4ZAJ0_9BACT</name>
<gene>
    <name evidence="3" type="ORF">ACFSW8_08885</name>
</gene>
<dbReference type="SUPFAM" id="SSF49899">
    <property type="entry name" value="Concanavalin A-like lectins/glucanases"/>
    <property type="match status" value="1"/>
</dbReference>
<dbReference type="InterPro" id="IPR013320">
    <property type="entry name" value="ConA-like_dom_sf"/>
</dbReference>
<dbReference type="PANTHER" id="PTHR30273">
    <property type="entry name" value="PERIPLASMIC SIGNAL SENSOR AND SIGMA FACTOR ACTIVATOR FECR-RELATED"/>
    <property type="match status" value="1"/>
</dbReference>
<dbReference type="Proteomes" id="UP001597389">
    <property type="component" value="Unassembled WGS sequence"/>
</dbReference>
<dbReference type="Pfam" id="PF13385">
    <property type="entry name" value="Laminin_G_3"/>
    <property type="match status" value="1"/>
</dbReference>
<dbReference type="Pfam" id="PF04773">
    <property type="entry name" value="FecR"/>
    <property type="match status" value="1"/>
</dbReference>
<keyword evidence="1" id="KW-0472">Membrane</keyword>
<evidence type="ECO:0000313" key="3">
    <source>
        <dbReference type="EMBL" id="MFD2159011.1"/>
    </source>
</evidence>
<evidence type="ECO:0000259" key="2">
    <source>
        <dbReference type="Pfam" id="PF04773"/>
    </source>
</evidence>
<dbReference type="Gene3D" id="2.60.120.200">
    <property type="match status" value="1"/>
</dbReference>
<reference evidence="4" key="1">
    <citation type="journal article" date="2019" name="Int. J. Syst. Evol. Microbiol.">
        <title>The Global Catalogue of Microorganisms (GCM) 10K type strain sequencing project: providing services to taxonomists for standard genome sequencing and annotation.</title>
        <authorList>
            <consortium name="The Broad Institute Genomics Platform"/>
            <consortium name="The Broad Institute Genome Sequencing Center for Infectious Disease"/>
            <person name="Wu L."/>
            <person name="Ma J."/>
        </authorList>
    </citation>
    <scope>NUCLEOTIDE SEQUENCE [LARGE SCALE GENOMIC DNA]</scope>
    <source>
        <strain evidence="4">CCUG 57942</strain>
    </source>
</reference>
<proteinExistence type="predicted"/>
<feature type="domain" description="FecR protein" evidence="2">
    <location>
        <begin position="167"/>
        <end position="223"/>
    </location>
</feature>
<dbReference type="InterPro" id="IPR006860">
    <property type="entry name" value="FecR"/>
</dbReference>
<keyword evidence="1" id="KW-0812">Transmembrane</keyword>
<protein>
    <submittedName>
        <fullName evidence="3">LamG-like jellyroll fold domain-containing protein</fullName>
    </submittedName>
</protein>
<accession>A0ABW4ZAJ0</accession>
<evidence type="ECO:0000256" key="1">
    <source>
        <dbReference type="SAM" id="Phobius"/>
    </source>
</evidence>
<dbReference type="Gene3D" id="2.60.120.1440">
    <property type="match status" value="1"/>
</dbReference>
<dbReference type="InterPro" id="IPR012373">
    <property type="entry name" value="Ferrdict_sens_TM"/>
</dbReference>
<dbReference type="RefSeq" id="WP_377087352.1">
    <property type="nucleotide sequence ID" value="NZ_JBHSJL010000014.1"/>
</dbReference>
<organism evidence="3 4">
    <name type="scientific">Rubritalea tangerina</name>
    <dbReference type="NCBI Taxonomy" id="430798"/>
    <lineage>
        <taxon>Bacteria</taxon>
        <taxon>Pseudomonadati</taxon>
        <taxon>Verrucomicrobiota</taxon>
        <taxon>Verrucomicrobiia</taxon>
        <taxon>Verrucomicrobiales</taxon>
        <taxon>Rubritaleaceae</taxon>
        <taxon>Rubritalea</taxon>
    </lineage>
</organism>
<comment type="caution">
    <text evidence="3">The sequence shown here is derived from an EMBL/GenBank/DDBJ whole genome shotgun (WGS) entry which is preliminary data.</text>
</comment>
<feature type="transmembrane region" description="Helical" evidence="1">
    <location>
        <begin position="76"/>
        <end position="97"/>
    </location>
</feature>
<keyword evidence="4" id="KW-1185">Reference proteome</keyword>
<dbReference type="PANTHER" id="PTHR30273:SF2">
    <property type="entry name" value="PROTEIN FECR"/>
    <property type="match status" value="1"/>
</dbReference>
<keyword evidence="1" id="KW-1133">Transmembrane helix</keyword>
<dbReference type="EMBL" id="JBHUJB010000035">
    <property type="protein sequence ID" value="MFD2159011.1"/>
    <property type="molecule type" value="Genomic_DNA"/>
</dbReference>
<sequence length="507" mass="56404">MKTAYQLIQDLEDGVISPNEHKRLMELLRQDADLRKLYLQHMQLVGMLQETAETKDKLGTLQTNASSLHKERKKNALRALSFGLAACLLLGICAYFYQINLPKDARLVGIESSDDAKLTVTRNTPKSPHLEPGDAITIDQGLIKLAFPSGVEALVEGPSDIKILTPSEIQMQGGQAWFKVPEKGRGFSVHTKGLKVIDLGTQFGIRFKSRDVLEVHVAEGHVRVEPKLQHVSPTELTAGHAKSFDAYARSEDTLPHFDQFRRVFSKAPLYLHWNFDTLNDQRFASSGSLPDANTYPAHIKHLQSPTPHPISVAGKFGNAFSMRGDGTYADTNYPGIAGNTPRTIAFWARHREGKMHHGIRIPYLAWGNRNTETSAAWRIVLQGKNEVNLMTSSVGTSATTPLPPQQSWFHIASVYTGKTTPEGTPEIFHYLNGQRVPVETTEHKRPVNTDTSSPESLPLRFGYSIQKGFTGGTVNADIDEVYLIRAVLEDQQIQYLMQHNAFPPPTP</sequence>
<evidence type="ECO:0000313" key="4">
    <source>
        <dbReference type="Proteomes" id="UP001597389"/>
    </source>
</evidence>